<protein>
    <submittedName>
        <fullName evidence="3">Uncharacterized protein</fullName>
    </submittedName>
</protein>
<evidence type="ECO:0000256" key="2">
    <source>
        <dbReference type="SAM" id="Phobius"/>
    </source>
</evidence>
<dbReference type="EMBL" id="JBAMMX010000020">
    <property type="protein sequence ID" value="KAK6921122.1"/>
    <property type="molecule type" value="Genomic_DNA"/>
</dbReference>
<sequence length="217" mass="23687">MTSTQNKDSLAQISQTSFSHTTQNAKLEKNAIMLHLNGVVDTHPAILAIGLFICAAAALALGAFHVKKRRAKEPNNSSIGQSIRTLLRSLAGIKSIYRFKSRKTGGALERLGSGGVWQKQILMGDKCEPLDFSGVIHYDGNGKQLSEPPMRSPKPKPEGFGSGGVWQKQILMGDKCEPLDFSGVIHYDGTGKQLSEPPMKSPKPSYVTRREEIEQKV</sequence>
<dbReference type="PANTHER" id="PTHR33237">
    <property type="entry name" value="F2P16.13 PROTEIN-RELATED"/>
    <property type="match status" value="1"/>
</dbReference>
<keyword evidence="2" id="KW-0812">Transmembrane</keyword>
<name>A0AAN8Z1N4_9MAGN</name>
<feature type="region of interest" description="Disordered" evidence="1">
    <location>
        <begin position="142"/>
        <end position="164"/>
    </location>
</feature>
<evidence type="ECO:0000313" key="4">
    <source>
        <dbReference type="Proteomes" id="UP001370490"/>
    </source>
</evidence>
<proteinExistence type="predicted"/>
<feature type="compositionally biased region" description="Basic and acidic residues" evidence="1">
    <location>
        <begin position="208"/>
        <end position="217"/>
    </location>
</feature>
<keyword evidence="4" id="KW-1185">Reference proteome</keyword>
<dbReference type="Proteomes" id="UP001370490">
    <property type="component" value="Unassembled WGS sequence"/>
</dbReference>
<feature type="transmembrane region" description="Helical" evidence="2">
    <location>
        <begin position="45"/>
        <end position="66"/>
    </location>
</feature>
<organism evidence="3 4">
    <name type="scientific">Dillenia turbinata</name>
    <dbReference type="NCBI Taxonomy" id="194707"/>
    <lineage>
        <taxon>Eukaryota</taxon>
        <taxon>Viridiplantae</taxon>
        <taxon>Streptophyta</taxon>
        <taxon>Embryophyta</taxon>
        <taxon>Tracheophyta</taxon>
        <taxon>Spermatophyta</taxon>
        <taxon>Magnoliopsida</taxon>
        <taxon>eudicotyledons</taxon>
        <taxon>Gunneridae</taxon>
        <taxon>Pentapetalae</taxon>
        <taxon>Dilleniales</taxon>
        <taxon>Dilleniaceae</taxon>
        <taxon>Dillenia</taxon>
    </lineage>
</organism>
<gene>
    <name evidence="3" type="ORF">RJ641_014800</name>
</gene>
<accession>A0AAN8Z1N4</accession>
<keyword evidence="2" id="KW-1133">Transmembrane helix</keyword>
<keyword evidence="2" id="KW-0472">Membrane</keyword>
<evidence type="ECO:0000256" key="1">
    <source>
        <dbReference type="SAM" id="MobiDB-lite"/>
    </source>
</evidence>
<reference evidence="3 4" key="1">
    <citation type="submission" date="2023-12" db="EMBL/GenBank/DDBJ databases">
        <title>A high-quality genome assembly for Dillenia turbinata (Dilleniales).</title>
        <authorList>
            <person name="Chanderbali A."/>
        </authorList>
    </citation>
    <scope>NUCLEOTIDE SEQUENCE [LARGE SCALE GENOMIC DNA]</scope>
    <source>
        <strain evidence="3">LSX21</strain>
        <tissue evidence="3">Leaf</tissue>
    </source>
</reference>
<dbReference type="PANTHER" id="PTHR33237:SF35">
    <property type="entry name" value="PROTEIN, PUTATIVE-RELATED"/>
    <property type="match status" value="1"/>
</dbReference>
<feature type="region of interest" description="Disordered" evidence="1">
    <location>
        <begin position="188"/>
        <end position="217"/>
    </location>
</feature>
<comment type="caution">
    <text evidence="3">The sequence shown here is derived from an EMBL/GenBank/DDBJ whole genome shotgun (WGS) entry which is preliminary data.</text>
</comment>
<dbReference type="AlphaFoldDB" id="A0AAN8Z1N4"/>
<evidence type="ECO:0000313" key="3">
    <source>
        <dbReference type="EMBL" id="KAK6921122.1"/>
    </source>
</evidence>